<accession>A0AAV2IN84</accession>
<dbReference type="Pfam" id="PF09825">
    <property type="entry name" value="BPL_N"/>
    <property type="match status" value="1"/>
</dbReference>
<dbReference type="Proteomes" id="UP001497497">
    <property type="component" value="Unassembled WGS sequence"/>
</dbReference>
<dbReference type="EMBL" id="CAXITT010001349">
    <property type="protein sequence ID" value="CAL1548435.1"/>
    <property type="molecule type" value="Genomic_DNA"/>
</dbReference>
<dbReference type="InterPro" id="IPR019197">
    <property type="entry name" value="Biotin-prot_ligase_N"/>
</dbReference>
<dbReference type="InterPro" id="IPR015834">
    <property type="entry name" value="UCP016642"/>
</dbReference>
<evidence type="ECO:0000259" key="1">
    <source>
        <dbReference type="Pfam" id="PF09825"/>
    </source>
</evidence>
<organism evidence="2 3">
    <name type="scientific">Lymnaea stagnalis</name>
    <name type="common">Great pond snail</name>
    <name type="synonym">Helix stagnalis</name>
    <dbReference type="NCBI Taxonomy" id="6523"/>
    <lineage>
        <taxon>Eukaryota</taxon>
        <taxon>Metazoa</taxon>
        <taxon>Spiralia</taxon>
        <taxon>Lophotrochozoa</taxon>
        <taxon>Mollusca</taxon>
        <taxon>Gastropoda</taxon>
        <taxon>Heterobranchia</taxon>
        <taxon>Euthyneura</taxon>
        <taxon>Panpulmonata</taxon>
        <taxon>Hygrophila</taxon>
        <taxon>Lymnaeoidea</taxon>
        <taxon>Lymnaeidae</taxon>
        <taxon>Lymnaea</taxon>
    </lineage>
</organism>
<protein>
    <recommendedName>
        <fullName evidence="1">Biotin-protein ligase N-terminal domain-containing protein</fullName>
    </recommendedName>
</protein>
<comment type="caution">
    <text evidence="2">The sequence shown here is derived from an EMBL/GenBank/DDBJ whole genome shotgun (WGS) entry which is preliminary data.</text>
</comment>
<proteinExistence type="predicted"/>
<dbReference type="InterPro" id="IPR029062">
    <property type="entry name" value="Class_I_gatase-like"/>
</dbReference>
<keyword evidence="3" id="KW-1185">Reference proteome</keyword>
<feature type="domain" description="Biotin-protein ligase N-terminal" evidence="1">
    <location>
        <begin position="38"/>
        <end position="293"/>
    </location>
</feature>
<dbReference type="AlphaFoldDB" id="A0AAV2IN84"/>
<reference evidence="2 3" key="1">
    <citation type="submission" date="2024-04" db="EMBL/GenBank/DDBJ databases">
        <authorList>
            <consortium name="Genoscope - CEA"/>
            <person name="William W."/>
        </authorList>
    </citation>
    <scope>NUCLEOTIDE SEQUENCE [LARGE SCALE GENOMIC DNA]</scope>
</reference>
<evidence type="ECO:0000313" key="3">
    <source>
        <dbReference type="Proteomes" id="UP001497497"/>
    </source>
</evidence>
<dbReference type="PIRSF" id="PIRSF016642">
    <property type="entry name" value="UCP016642"/>
    <property type="match status" value="1"/>
</dbReference>
<sequence>MSLRPLRLNLKYFMPKANAVRKSSMSNSKSTYEKLKFDVYVYNGLGANEHGCNQLLQALHTCLDSEKHDVIQFISPEEIINGSKLKGAALIAFGSGYTTGFASALGEIGLRNLRDYVLSGGSYLGLGAGGYFGCDFIEFDKEGPLEKLSERELRFFPGIGRGPVYPGFQYGTNKGLCATFVTFHTDTFSRSFHCMIDGGGAFYPSDPPKPGSNVKTVLNVAVFAAVPETPSAIVYTMVGAGRTVLSGVHLEYDVSSLIKSDPSLEHLQETFNASRQNQINAFKSLVQLLTLNVA</sequence>
<gene>
    <name evidence="2" type="ORF">GSLYS_00021752001</name>
</gene>
<evidence type="ECO:0000313" key="2">
    <source>
        <dbReference type="EMBL" id="CAL1548435.1"/>
    </source>
</evidence>
<name>A0AAV2IN84_LYMST</name>
<dbReference type="SUPFAM" id="SSF52317">
    <property type="entry name" value="Class I glutamine amidotransferase-like"/>
    <property type="match status" value="1"/>
</dbReference>